<keyword evidence="3" id="KW-0378">Hydrolase</keyword>
<evidence type="ECO:0000259" key="2">
    <source>
        <dbReference type="Pfam" id="PF02517"/>
    </source>
</evidence>
<protein>
    <submittedName>
        <fullName evidence="3">CPBP family intramembrane metalloprotease</fullName>
        <ecNumber evidence="3">3.4.-.-</ecNumber>
    </submittedName>
</protein>
<reference evidence="3 4" key="1">
    <citation type="submission" date="2023-05" db="EMBL/GenBank/DDBJ databases">
        <title>Corynebacterium suedekumii sp. nov. and Corynebacterium breve sp. nov. isolated from raw cow's milk.</title>
        <authorList>
            <person name="Baer M.K."/>
            <person name="Mehl L."/>
            <person name="Hellmuth R."/>
            <person name="Marke G."/>
            <person name="Lipski A."/>
        </authorList>
    </citation>
    <scope>NUCLEOTIDE SEQUENCE [LARGE SCALE GENOMIC DNA]</scope>
    <source>
        <strain evidence="3 4">R4</strain>
    </source>
</reference>
<dbReference type="PANTHER" id="PTHR39430:SF1">
    <property type="entry name" value="PROTEASE"/>
    <property type="match status" value="1"/>
</dbReference>
<feature type="transmembrane region" description="Helical" evidence="1">
    <location>
        <begin position="145"/>
        <end position="164"/>
    </location>
</feature>
<keyword evidence="3" id="KW-0482">Metalloprotease</keyword>
<feature type="transmembrane region" description="Helical" evidence="1">
    <location>
        <begin position="201"/>
        <end position="221"/>
    </location>
</feature>
<keyword evidence="1" id="KW-0472">Membrane</keyword>
<dbReference type="EMBL" id="CP126969">
    <property type="protein sequence ID" value="WIM66846.1"/>
    <property type="molecule type" value="Genomic_DNA"/>
</dbReference>
<evidence type="ECO:0000313" key="3">
    <source>
        <dbReference type="EMBL" id="WIM66846.1"/>
    </source>
</evidence>
<feature type="transmembrane region" description="Helical" evidence="1">
    <location>
        <begin position="106"/>
        <end position="125"/>
    </location>
</feature>
<evidence type="ECO:0000256" key="1">
    <source>
        <dbReference type="SAM" id="Phobius"/>
    </source>
</evidence>
<feature type="transmembrane region" description="Helical" evidence="1">
    <location>
        <begin position="42"/>
        <end position="65"/>
    </location>
</feature>
<dbReference type="EC" id="3.4.-.-" evidence="3"/>
<keyword evidence="4" id="KW-1185">Reference proteome</keyword>
<dbReference type="Pfam" id="PF02517">
    <property type="entry name" value="Rce1-like"/>
    <property type="match status" value="1"/>
</dbReference>
<feature type="transmembrane region" description="Helical" evidence="1">
    <location>
        <begin position="273"/>
        <end position="296"/>
    </location>
</feature>
<dbReference type="GO" id="GO:0008237">
    <property type="term" value="F:metallopeptidase activity"/>
    <property type="evidence" value="ECO:0007669"/>
    <property type="project" value="UniProtKB-KW"/>
</dbReference>
<feature type="transmembrane region" description="Helical" evidence="1">
    <location>
        <begin position="233"/>
        <end position="253"/>
    </location>
</feature>
<feature type="transmembrane region" description="Helical" evidence="1">
    <location>
        <begin position="77"/>
        <end position="94"/>
    </location>
</feature>
<dbReference type="InterPro" id="IPR003675">
    <property type="entry name" value="Rce1/LyrA-like_dom"/>
</dbReference>
<dbReference type="PANTHER" id="PTHR39430">
    <property type="entry name" value="MEMBRANE-ASSOCIATED PROTEASE-RELATED"/>
    <property type="match status" value="1"/>
</dbReference>
<feature type="transmembrane region" description="Helical" evidence="1">
    <location>
        <begin position="176"/>
        <end position="195"/>
    </location>
</feature>
<accession>A0ABY8VD28</accession>
<name>A0ABY8VD28_9CORY</name>
<dbReference type="RefSeq" id="WP_284823521.1">
    <property type="nucleotide sequence ID" value="NZ_CP126969.1"/>
</dbReference>
<evidence type="ECO:0000313" key="4">
    <source>
        <dbReference type="Proteomes" id="UP001225598"/>
    </source>
</evidence>
<keyword evidence="1" id="KW-0812">Transmembrane</keyword>
<gene>
    <name evidence="3" type="ORF">QP027_06820</name>
</gene>
<organism evidence="3 4">
    <name type="scientific">Corynebacterium breve</name>
    <dbReference type="NCBI Taxonomy" id="3049799"/>
    <lineage>
        <taxon>Bacteria</taxon>
        <taxon>Bacillati</taxon>
        <taxon>Actinomycetota</taxon>
        <taxon>Actinomycetes</taxon>
        <taxon>Mycobacteriales</taxon>
        <taxon>Corynebacteriaceae</taxon>
        <taxon>Corynebacterium</taxon>
    </lineage>
</organism>
<proteinExistence type="predicted"/>
<feature type="domain" description="CAAX prenyl protease 2/Lysostaphin resistance protein A-like" evidence="2">
    <location>
        <begin position="144"/>
        <end position="238"/>
    </location>
</feature>
<keyword evidence="1" id="KW-1133">Transmembrane helix</keyword>
<keyword evidence="3" id="KW-0645">Protease</keyword>
<sequence length="314" mass="33850">MDTGTFPARRSVDKRPIDSVDRSPMAVQQMPAWRRSITHPAILWLVANIVFTWGQLVLLLALIILRQDPSDEAKHGWTMFIASTIGYALILWLLERRRPVELTRSPLKFLAAGMLIGAGTIAATVGGIHLLGGVEWGTPNDSVDWLWILIWLGIGPAIGEELMFRGVFFRYAEQALGTWFALVLSAALFGAVHMGNDNATWWGAVAIAIEAGVMFGVLYALTRSLWLVIGIHFAWNVVQGMVFGYNVSGLSGYDGWLTPTPVGNPLISGGAFGAEGSVVTIVVSSLISICGIVLLVRSGGVIAPAWARKAAVGQ</sequence>
<dbReference type="Proteomes" id="UP001225598">
    <property type="component" value="Chromosome"/>
</dbReference>